<name>A0ABT3CUU2_9BACT</name>
<evidence type="ECO:0000313" key="4">
    <source>
        <dbReference type="Proteomes" id="UP001300692"/>
    </source>
</evidence>
<dbReference type="NCBIfam" id="NF033542">
    <property type="entry name" value="transpos_IS110"/>
    <property type="match status" value="1"/>
</dbReference>
<comment type="caution">
    <text evidence="3">The sequence shown here is derived from an EMBL/GenBank/DDBJ whole genome shotgun (WGS) entry which is preliminary data.</text>
</comment>
<feature type="domain" description="Transposase IS110-like N-terminal" evidence="1">
    <location>
        <begin position="4"/>
        <end position="142"/>
    </location>
</feature>
<dbReference type="Proteomes" id="UP001300692">
    <property type="component" value="Unassembled WGS sequence"/>
</dbReference>
<feature type="domain" description="Transposase IS116/IS110/IS902 C-terminal" evidence="2">
    <location>
        <begin position="191"/>
        <end position="276"/>
    </location>
</feature>
<dbReference type="EMBL" id="JAOYOD010000001">
    <property type="protein sequence ID" value="MCV9387461.1"/>
    <property type="molecule type" value="Genomic_DNA"/>
</dbReference>
<dbReference type="PANTHER" id="PTHR33055">
    <property type="entry name" value="TRANSPOSASE FOR INSERTION SEQUENCE ELEMENT IS1111A"/>
    <property type="match status" value="1"/>
</dbReference>
<gene>
    <name evidence="3" type="ORF">N7U62_12345</name>
</gene>
<dbReference type="PANTHER" id="PTHR33055:SF3">
    <property type="entry name" value="PUTATIVE TRANSPOSASE FOR IS117-RELATED"/>
    <property type="match status" value="1"/>
</dbReference>
<dbReference type="InterPro" id="IPR002525">
    <property type="entry name" value="Transp_IS110-like_N"/>
</dbReference>
<keyword evidence="4" id="KW-1185">Reference proteome</keyword>
<accession>A0ABT3CUU2</accession>
<protein>
    <submittedName>
        <fullName evidence="3">IS110 family transposase</fullName>
    </submittedName>
</protein>
<dbReference type="Pfam" id="PF01548">
    <property type="entry name" value="DEDD_Tnp_IS110"/>
    <property type="match status" value="1"/>
</dbReference>
<sequence length="321" mass="36826">MKVVGIDISKRTFDVSFKSEGKWFYKVFPNTSKGFTKLLQLLEDQDKCVMEASGPYYLPLALFLDKKGVFVSVENPLVIKRFSQMKLIRAKTDKKDARTIAEYASIHPLKQWTDKSKTIIKMQQILTAIDGFKKQLTMVRNQKEAFDSTKLVDTTLRKSLESLQRHIQKQIDKLEAYLTDYAQKEYAATMEKLTSIPGIGQNAAIILVLLTEDFTKFENYKQLIAYVGMSPRIYQSGTSVRGKGRICKMGNSQVRKVLYMCSWSAKRYNQACIDMYHRLAEKGKNERVIKIALANKLLKQCFAIAKGESLYQKNYQPIACI</sequence>
<dbReference type="InterPro" id="IPR047650">
    <property type="entry name" value="Transpos_IS110"/>
</dbReference>
<proteinExistence type="predicted"/>
<evidence type="ECO:0000259" key="2">
    <source>
        <dbReference type="Pfam" id="PF02371"/>
    </source>
</evidence>
<evidence type="ECO:0000313" key="3">
    <source>
        <dbReference type="EMBL" id="MCV9387461.1"/>
    </source>
</evidence>
<dbReference type="RefSeq" id="WP_264138284.1">
    <property type="nucleotide sequence ID" value="NZ_JAOYOD010000001.1"/>
</dbReference>
<reference evidence="3 4" key="1">
    <citation type="submission" date="2022-10" db="EMBL/GenBank/DDBJ databases">
        <title>Comparative genomics and taxonomic characterization of three novel marine species of genus Reichenbachiella exhibiting antioxidant and polysaccharide degradation activities.</title>
        <authorList>
            <person name="Muhammad N."/>
            <person name="Lee Y.-J."/>
            <person name="Ko J."/>
            <person name="Kim S.-G."/>
        </authorList>
    </citation>
    <scope>NUCLEOTIDE SEQUENCE [LARGE SCALE GENOMIC DNA]</scope>
    <source>
        <strain evidence="3 4">ABR2-5</strain>
    </source>
</reference>
<dbReference type="InterPro" id="IPR003346">
    <property type="entry name" value="Transposase_20"/>
</dbReference>
<organism evidence="3 4">
    <name type="scientific">Reichenbachiella ulvae</name>
    <dbReference type="NCBI Taxonomy" id="2980104"/>
    <lineage>
        <taxon>Bacteria</taxon>
        <taxon>Pseudomonadati</taxon>
        <taxon>Bacteroidota</taxon>
        <taxon>Cytophagia</taxon>
        <taxon>Cytophagales</taxon>
        <taxon>Reichenbachiellaceae</taxon>
        <taxon>Reichenbachiella</taxon>
    </lineage>
</organism>
<dbReference type="Pfam" id="PF02371">
    <property type="entry name" value="Transposase_20"/>
    <property type="match status" value="1"/>
</dbReference>
<evidence type="ECO:0000259" key="1">
    <source>
        <dbReference type="Pfam" id="PF01548"/>
    </source>
</evidence>